<sequence length="130" mass="13244">MGGDSLQRGSGEEEPGSDPSLLISPAAEGKRGFSLLVVGPPRAALALARSFGAVAVSDFSAVAPEEYGDVYVVHAASWDALGPLIDSAKRVLFIPGLPGAEPPPGAIVLTCKRLDVCSRADCLCGGALRI</sequence>
<proteinExistence type="predicted"/>
<organism evidence="1 2">
    <name type="scientific">Thermoproteus sp. AZ2</name>
    <dbReference type="NCBI Taxonomy" id="1609232"/>
    <lineage>
        <taxon>Archaea</taxon>
        <taxon>Thermoproteota</taxon>
        <taxon>Thermoprotei</taxon>
        <taxon>Thermoproteales</taxon>
        <taxon>Thermoproteaceae</taxon>
        <taxon>Thermoproteus</taxon>
    </lineage>
</organism>
<dbReference type="Proteomes" id="UP000033636">
    <property type="component" value="Unassembled WGS sequence"/>
</dbReference>
<evidence type="ECO:0000313" key="1">
    <source>
        <dbReference type="EMBL" id="MFB6491289.1"/>
    </source>
</evidence>
<accession>A0ACC6V2I3</accession>
<dbReference type="EMBL" id="JZWT02000027">
    <property type="protein sequence ID" value="MFB6491289.1"/>
    <property type="molecule type" value="Genomic_DNA"/>
</dbReference>
<comment type="caution">
    <text evidence="1">The sequence shown here is derived from an EMBL/GenBank/DDBJ whole genome shotgun (WGS) entry which is preliminary data.</text>
</comment>
<name>A0ACC6V2I3_9CREN</name>
<protein>
    <submittedName>
        <fullName evidence="1">Uncharacterized protein</fullName>
    </submittedName>
</protein>
<evidence type="ECO:0000313" key="2">
    <source>
        <dbReference type="Proteomes" id="UP000033636"/>
    </source>
</evidence>
<gene>
    <name evidence="1" type="ORF">TU35_008685</name>
</gene>
<reference evidence="1" key="1">
    <citation type="submission" date="2024-07" db="EMBL/GenBank/DDBJ databases">
        <title>Metagenome and Metagenome-Assembled Genomes of Archaea from a hot spring from the geothermal field of Los Azufres, Mexico.</title>
        <authorList>
            <person name="Marin-Paredes R."/>
            <person name="Martinez-Romero E."/>
            <person name="Servin-Garciduenas L.E."/>
        </authorList>
    </citation>
    <scope>NUCLEOTIDE SEQUENCE</scope>
</reference>